<sequence>MNNEQEKNALKQKLQALAAESPQKEVSYQDLFSPAFMQKYTDFASFSFFMHGLKIKDFNQIADLKKDHLNDFVKNNSHFTSWDEMQQAAVNEYMTNLF</sequence>
<dbReference type="AlphaFoldDB" id="D4YRC3"/>
<reference evidence="1 2" key="1">
    <citation type="submission" date="2010-04" db="EMBL/GenBank/DDBJ databases">
        <authorList>
            <person name="Muzny D."/>
            <person name="Qin X."/>
            <person name="Deng J."/>
            <person name="Jiang H."/>
            <person name="Liu Y."/>
            <person name="Qu J."/>
            <person name="Song X.-Z."/>
            <person name="Zhang L."/>
            <person name="Thornton R."/>
            <person name="Coyle M."/>
            <person name="Francisco L."/>
            <person name="Jackson L."/>
            <person name="Javaid M."/>
            <person name="Korchina V."/>
            <person name="Kovar C."/>
            <person name="Mata R."/>
            <person name="Mathew T."/>
            <person name="Ngo R."/>
            <person name="Nguyen L."/>
            <person name="Nguyen N."/>
            <person name="Okwuonu G."/>
            <person name="Ongeri F."/>
            <person name="Pham C."/>
            <person name="Simmons D."/>
            <person name="Wilczek-Boney K."/>
            <person name="Hale W."/>
            <person name="Jakkamsetti A."/>
            <person name="Pham P."/>
            <person name="Ruth R."/>
            <person name="San Lucas F."/>
            <person name="Warren J."/>
            <person name="Zhang J."/>
            <person name="Zhao Z."/>
            <person name="Zhou C."/>
            <person name="Zhu D."/>
            <person name="Lee S."/>
            <person name="Bess C."/>
            <person name="Blankenburg K."/>
            <person name="Forbes L."/>
            <person name="Fu Q."/>
            <person name="Gubbala S."/>
            <person name="Hirani K."/>
            <person name="Jayaseelan J.C."/>
            <person name="Lara F."/>
            <person name="Munidasa M."/>
            <person name="Palculict T."/>
            <person name="Patil S."/>
            <person name="Pu L.-L."/>
            <person name="Saada N."/>
            <person name="Tang L."/>
            <person name="Weissenberger G."/>
            <person name="Zhu Y."/>
            <person name="Hemphill L."/>
            <person name="Shang Y."/>
            <person name="Youmans B."/>
            <person name="Ayvaz T."/>
            <person name="Ross M."/>
            <person name="Santibanez J."/>
            <person name="Aqrawi P."/>
            <person name="Gross S."/>
            <person name="Joshi V."/>
            <person name="Fowler G."/>
            <person name="Nazareth L."/>
            <person name="Reid J."/>
            <person name="Worley K."/>
            <person name="Petrosino J."/>
            <person name="Highlander S."/>
            <person name="Gibbs R."/>
        </authorList>
    </citation>
    <scope>NUCLEOTIDE SEQUENCE [LARGE SCALE GENOMIC DNA]</scope>
    <source>
        <strain evidence="1 2">DSM 11664</strain>
    </source>
</reference>
<dbReference type="STRING" id="83683.B1745_03260"/>
<comment type="caution">
    <text evidence="1">The sequence shown here is derived from an EMBL/GenBank/DDBJ whole genome shotgun (WGS) entry which is preliminary data.</text>
</comment>
<proteinExistence type="predicted"/>
<accession>D4YRC3</accession>
<dbReference type="PATRIC" id="fig|585524.9.peg.1508"/>
<organism evidence="1 2">
    <name type="scientific">Lactobacillus amylolyticus DSM 11664</name>
    <dbReference type="NCBI Taxonomy" id="585524"/>
    <lineage>
        <taxon>Bacteria</taxon>
        <taxon>Bacillati</taxon>
        <taxon>Bacillota</taxon>
        <taxon>Bacilli</taxon>
        <taxon>Lactobacillales</taxon>
        <taxon>Lactobacillaceae</taxon>
        <taxon>Lactobacillus</taxon>
    </lineage>
</organism>
<dbReference type="RefSeq" id="WP_006351205.1">
    <property type="nucleotide sequence ID" value="NZ_ADNY01000001.1"/>
</dbReference>
<dbReference type="eggNOG" id="ENOG5033CNB">
    <property type="taxonomic scope" value="Bacteria"/>
</dbReference>
<evidence type="ECO:0000313" key="1">
    <source>
        <dbReference type="EMBL" id="EFG56354.1"/>
    </source>
</evidence>
<keyword evidence="2" id="KW-1185">Reference proteome</keyword>
<protein>
    <submittedName>
        <fullName evidence="1">Uncharacterized protein</fullName>
    </submittedName>
</protein>
<dbReference type="EMBL" id="ADNY01000001">
    <property type="protein sequence ID" value="EFG56354.1"/>
    <property type="molecule type" value="Genomic_DNA"/>
</dbReference>
<dbReference type="Proteomes" id="UP000004069">
    <property type="component" value="Unassembled WGS sequence"/>
</dbReference>
<dbReference type="OrthoDB" id="2889017at2"/>
<gene>
    <name evidence="1" type="ORF">HMPREF0493_0051</name>
</gene>
<evidence type="ECO:0000313" key="2">
    <source>
        <dbReference type="Proteomes" id="UP000004069"/>
    </source>
</evidence>
<name>D4YRC3_9LACO</name>